<accession>A0A9W8EI73</accession>
<dbReference type="SUPFAM" id="SSF54506">
    <property type="entry name" value="Diaminopimelate epimerase-like"/>
    <property type="match status" value="1"/>
</dbReference>
<proteinExistence type="inferred from homology"/>
<dbReference type="GO" id="GO:0005737">
    <property type="term" value="C:cytoplasm"/>
    <property type="evidence" value="ECO:0007669"/>
    <property type="project" value="TreeGrafter"/>
</dbReference>
<dbReference type="NCBIfam" id="TIGR00654">
    <property type="entry name" value="PhzF_family"/>
    <property type="match status" value="1"/>
</dbReference>
<dbReference type="Gene3D" id="3.10.310.10">
    <property type="entry name" value="Diaminopimelate Epimerase, Chain A, domain 1"/>
    <property type="match status" value="2"/>
</dbReference>
<sequence>MSQYQIFTVDAFANEVFKGNQAAVVPVPSDKPIDVRTMQAIGAEMNISETAFITPTEHQGSDEFLQASRFELRWFTPTSEVKLCGHATLAASHVLLYELGNQRDTLYFATASGELIVRKGPNGSLQMTFPLDVPAPVAVTDSVKTLVARVVGKYKPTVQVAVSPSLKYMVVYDPELTGDDVARLEPDISPEFLAAGEQEQLTAVIVTGKGTTHDFQSRVFCPWVGIPEDPVTGSAHAVLAPFWSERLNKTEFLAYQCSKRGGELEVAILSDTLVNVCGKAVTVIKGTINI</sequence>
<feature type="active site" evidence="3">
    <location>
        <position position="49"/>
    </location>
</feature>
<name>A0A9W8EI73_9FUNG</name>
<comment type="similarity">
    <text evidence="1">Belongs to the PhzF family.</text>
</comment>
<evidence type="ECO:0000313" key="5">
    <source>
        <dbReference type="Proteomes" id="UP001150907"/>
    </source>
</evidence>
<evidence type="ECO:0000313" key="4">
    <source>
        <dbReference type="EMBL" id="KAJ2008595.1"/>
    </source>
</evidence>
<dbReference type="PIRSF" id="PIRSF016184">
    <property type="entry name" value="PhzC_PhzF"/>
    <property type="match status" value="1"/>
</dbReference>
<evidence type="ECO:0000256" key="2">
    <source>
        <dbReference type="ARBA" id="ARBA00023235"/>
    </source>
</evidence>
<dbReference type="PANTHER" id="PTHR13774">
    <property type="entry name" value="PHENAZINE BIOSYNTHESIS PROTEIN"/>
    <property type="match status" value="1"/>
</dbReference>
<comment type="caution">
    <text evidence="4">The sequence shown here is derived from an EMBL/GenBank/DDBJ whole genome shotgun (WGS) entry which is preliminary data.</text>
</comment>
<dbReference type="Pfam" id="PF02567">
    <property type="entry name" value="PhzC-PhzF"/>
    <property type="match status" value="1"/>
</dbReference>
<keyword evidence="2" id="KW-0413">Isomerase</keyword>
<protein>
    <recommendedName>
        <fullName evidence="6">Phenazine biosynthesis PhzC/PhzF protein</fullName>
    </recommendedName>
</protein>
<dbReference type="EMBL" id="JANBQF010000002">
    <property type="protein sequence ID" value="KAJ2008595.1"/>
    <property type="molecule type" value="Genomic_DNA"/>
</dbReference>
<dbReference type="AlphaFoldDB" id="A0A9W8EI73"/>
<reference evidence="4" key="1">
    <citation type="submission" date="2022-07" db="EMBL/GenBank/DDBJ databases">
        <title>Phylogenomic reconstructions and comparative analyses of Kickxellomycotina fungi.</title>
        <authorList>
            <person name="Reynolds N.K."/>
            <person name="Stajich J.E."/>
            <person name="Barry K."/>
            <person name="Grigoriev I.V."/>
            <person name="Crous P."/>
            <person name="Smith M.E."/>
        </authorList>
    </citation>
    <scope>NUCLEOTIDE SEQUENCE</scope>
    <source>
        <strain evidence="4">IMI 214461</strain>
    </source>
</reference>
<dbReference type="OrthoDB" id="75169at2759"/>
<dbReference type="PANTHER" id="PTHR13774:SF17">
    <property type="entry name" value="PHENAZINE BIOSYNTHESIS-LIKE DOMAIN-CONTAINING PROTEIN"/>
    <property type="match status" value="1"/>
</dbReference>
<evidence type="ECO:0000256" key="1">
    <source>
        <dbReference type="ARBA" id="ARBA00008270"/>
    </source>
</evidence>
<gene>
    <name evidence="4" type="ORF">H4R26_000071</name>
</gene>
<evidence type="ECO:0000256" key="3">
    <source>
        <dbReference type="PIRSR" id="PIRSR016184-1"/>
    </source>
</evidence>
<evidence type="ECO:0008006" key="6">
    <source>
        <dbReference type="Google" id="ProtNLM"/>
    </source>
</evidence>
<dbReference type="GO" id="GO:0016853">
    <property type="term" value="F:isomerase activity"/>
    <property type="evidence" value="ECO:0007669"/>
    <property type="project" value="UniProtKB-KW"/>
</dbReference>
<dbReference type="Proteomes" id="UP001150907">
    <property type="component" value="Unassembled WGS sequence"/>
</dbReference>
<dbReference type="InterPro" id="IPR003719">
    <property type="entry name" value="Phenazine_PhzF-like"/>
</dbReference>
<keyword evidence="5" id="KW-1185">Reference proteome</keyword>
<organism evidence="4 5">
    <name type="scientific">Coemansia thaxteri</name>
    <dbReference type="NCBI Taxonomy" id="2663907"/>
    <lineage>
        <taxon>Eukaryota</taxon>
        <taxon>Fungi</taxon>
        <taxon>Fungi incertae sedis</taxon>
        <taxon>Zoopagomycota</taxon>
        <taxon>Kickxellomycotina</taxon>
        <taxon>Kickxellomycetes</taxon>
        <taxon>Kickxellales</taxon>
        <taxon>Kickxellaceae</taxon>
        <taxon>Coemansia</taxon>
    </lineage>
</organism>